<dbReference type="PANTHER" id="PTHR30055">
    <property type="entry name" value="HTH-TYPE TRANSCRIPTIONAL REGULATOR RUTR"/>
    <property type="match status" value="1"/>
</dbReference>
<dbReference type="PANTHER" id="PTHR30055:SF151">
    <property type="entry name" value="TRANSCRIPTIONAL REGULATORY PROTEIN"/>
    <property type="match status" value="1"/>
</dbReference>
<dbReference type="InterPro" id="IPR009057">
    <property type="entry name" value="Homeodomain-like_sf"/>
</dbReference>
<evidence type="ECO:0000256" key="4">
    <source>
        <dbReference type="PROSITE-ProRule" id="PRU00335"/>
    </source>
</evidence>
<dbReference type="Pfam" id="PF00440">
    <property type="entry name" value="TetR_N"/>
    <property type="match status" value="1"/>
</dbReference>
<dbReference type="InterPro" id="IPR001647">
    <property type="entry name" value="HTH_TetR"/>
</dbReference>
<dbReference type="EMBL" id="SLWM01000016">
    <property type="protein sequence ID" value="TCO16693.1"/>
    <property type="molecule type" value="Genomic_DNA"/>
</dbReference>
<dbReference type="Pfam" id="PF02909">
    <property type="entry name" value="TetR_C_1"/>
    <property type="match status" value="1"/>
</dbReference>
<dbReference type="SUPFAM" id="SSF48498">
    <property type="entry name" value="Tetracyclin repressor-like, C-terminal domain"/>
    <property type="match status" value="1"/>
</dbReference>
<sequence>MTEYAGQGDPGRTLALLWGKAAGPKRGPRQATSVEEIVDAAVRIADRHGLDGVTMRAVGQELGRTAMSLYTYVPGRGELLDLMYDSVHQDLGTIGPAPTKGRGRGASWRKAVTHWCTELRDLYLTHPWLLQISAARPVLGPHEQAALETLLAVLAESGLPLKERPAATSALFSVVQGAARQRIESANAQDPEWWRARAQALAEAAPDFAERFPHSVAIAARQATLGDRPWERAAEEAFTGAINLILEGITTRTT</sequence>
<dbReference type="InterPro" id="IPR036271">
    <property type="entry name" value="Tet_transcr_reg_TetR-rel_C_sf"/>
</dbReference>
<keyword evidence="3" id="KW-0804">Transcription</keyword>
<keyword evidence="2 4" id="KW-0238">DNA-binding</keyword>
<keyword evidence="7" id="KW-1185">Reference proteome</keyword>
<organism evidence="6 7">
    <name type="scientific">Kribbella orskensis</name>
    <dbReference type="NCBI Taxonomy" id="2512216"/>
    <lineage>
        <taxon>Bacteria</taxon>
        <taxon>Bacillati</taxon>
        <taxon>Actinomycetota</taxon>
        <taxon>Actinomycetes</taxon>
        <taxon>Propionibacteriales</taxon>
        <taxon>Kribbellaceae</taxon>
        <taxon>Kribbella</taxon>
    </lineage>
</organism>
<keyword evidence="1" id="KW-0805">Transcription regulation</keyword>
<evidence type="ECO:0000256" key="2">
    <source>
        <dbReference type="ARBA" id="ARBA00023125"/>
    </source>
</evidence>
<evidence type="ECO:0000259" key="5">
    <source>
        <dbReference type="PROSITE" id="PS50977"/>
    </source>
</evidence>
<accession>A0ABY2BDI3</accession>
<dbReference type="InterPro" id="IPR050109">
    <property type="entry name" value="HTH-type_TetR-like_transc_reg"/>
</dbReference>
<dbReference type="RefSeq" id="WP_132192829.1">
    <property type="nucleotide sequence ID" value="NZ_SLWM01000016.1"/>
</dbReference>
<proteinExistence type="predicted"/>
<dbReference type="PROSITE" id="PS50977">
    <property type="entry name" value="HTH_TETR_2"/>
    <property type="match status" value="1"/>
</dbReference>
<gene>
    <name evidence="6" type="ORF">EV644_11664</name>
</gene>
<evidence type="ECO:0000256" key="3">
    <source>
        <dbReference type="ARBA" id="ARBA00023163"/>
    </source>
</evidence>
<dbReference type="Gene3D" id="1.10.357.10">
    <property type="entry name" value="Tetracycline Repressor, domain 2"/>
    <property type="match status" value="1"/>
</dbReference>
<evidence type="ECO:0000313" key="7">
    <source>
        <dbReference type="Proteomes" id="UP000295818"/>
    </source>
</evidence>
<evidence type="ECO:0000256" key="1">
    <source>
        <dbReference type="ARBA" id="ARBA00023015"/>
    </source>
</evidence>
<name>A0ABY2BDI3_9ACTN</name>
<dbReference type="Gene3D" id="1.10.10.60">
    <property type="entry name" value="Homeodomain-like"/>
    <property type="match status" value="1"/>
</dbReference>
<dbReference type="InterPro" id="IPR004111">
    <property type="entry name" value="Repressor_TetR_C"/>
</dbReference>
<dbReference type="SUPFAM" id="SSF46689">
    <property type="entry name" value="Homeodomain-like"/>
    <property type="match status" value="1"/>
</dbReference>
<feature type="DNA-binding region" description="H-T-H motif" evidence="4">
    <location>
        <begin position="54"/>
        <end position="73"/>
    </location>
</feature>
<reference evidence="6 7" key="1">
    <citation type="journal article" date="2015" name="Stand. Genomic Sci.">
        <title>Genomic Encyclopedia of Bacterial and Archaeal Type Strains, Phase III: the genomes of soil and plant-associated and newly described type strains.</title>
        <authorList>
            <person name="Whitman W.B."/>
            <person name="Woyke T."/>
            <person name="Klenk H.P."/>
            <person name="Zhou Y."/>
            <person name="Lilburn T.G."/>
            <person name="Beck B.J."/>
            <person name="De Vos P."/>
            <person name="Vandamme P."/>
            <person name="Eisen J.A."/>
            <person name="Garrity G."/>
            <person name="Hugenholtz P."/>
            <person name="Kyrpides N.C."/>
        </authorList>
    </citation>
    <scope>NUCLEOTIDE SEQUENCE [LARGE SCALE GENOMIC DNA]</scope>
    <source>
        <strain evidence="6 7">VKM Ac-2538</strain>
    </source>
</reference>
<comment type="caution">
    <text evidence="6">The sequence shown here is derived from an EMBL/GenBank/DDBJ whole genome shotgun (WGS) entry which is preliminary data.</text>
</comment>
<protein>
    <submittedName>
        <fullName evidence="6">TetR family transcriptional regulator</fullName>
    </submittedName>
</protein>
<feature type="domain" description="HTH tetR-type" evidence="5">
    <location>
        <begin position="31"/>
        <end position="91"/>
    </location>
</feature>
<dbReference type="Proteomes" id="UP000295818">
    <property type="component" value="Unassembled WGS sequence"/>
</dbReference>
<evidence type="ECO:0000313" key="6">
    <source>
        <dbReference type="EMBL" id="TCO16693.1"/>
    </source>
</evidence>